<evidence type="ECO:0000313" key="1">
    <source>
        <dbReference type="EMBL" id="GCD20446.1"/>
    </source>
</evidence>
<sequence>MDAGWMDRARPLDEILVDAALCISDSVYHGPVNGFSREEWGSLREPVEPPDLPCRVPGVVVTDDARGREDALAAYYERLVDVARRCGASVALARPFPYFRVTPVVVAAGEQVVSFDWTDDVAETSHILRALAGGGDDGVVWDDVDEGWFIYVVVQDGVLFIGQFDPDRPREELVLRADARVVAEQAAAALDRLTRLHAHLVESLGHDYWTSRH</sequence>
<accession>A0A401V0I3</accession>
<reference evidence="1 2" key="1">
    <citation type="submission" date="2018-11" db="EMBL/GenBank/DDBJ databases">
        <title>Draft genome sequence of Cellulomonas takizawaensis strain TKZ-21.</title>
        <authorList>
            <person name="Yamamura H."/>
            <person name="Hayashi T."/>
            <person name="Hamada M."/>
            <person name="Serisawa Y."/>
            <person name="Matsuyama K."/>
            <person name="Nakagawa Y."/>
            <person name="Otoguro M."/>
            <person name="Yanagida F."/>
            <person name="Hayakawa M."/>
        </authorList>
    </citation>
    <scope>NUCLEOTIDE SEQUENCE [LARGE SCALE GENOMIC DNA]</scope>
    <source>
        <strain evidence="1 2">TKZ-21</strain>
    </source>
</reference>
<dbReference type="Proteomes" id="UP000288246">
    <property type="component" value="Unassembled WGS sequence"/>
</dbReference>
<evidence type="ECO:0000313" key="2">
    <source>
        <dbReference type="Proteomes" id="UP000288246"/>
    </source>
</evidence>
<dbReference type="AlphaFoldDB" id="A0A401V0I3"/>
<protein>
    <submittedName>
        <fullName evidence="1">Uncharacterized protein</fullName>
    </submittedName>
</protein>
<gene>
    <name evidence="1" type="ORF">CTKZ_20080</name>
</gene>
<keyword evidence="2" id="KW-1185">Reference proteome</keyword>
<comment type="caution">
    <text evidence="1">The sequence shown here is derived from an EMBL/GenBank/DDBJ whole genome shotgun (WGS) entry which is preliminary data.</text>
</comment>
<organism evidence="1 2">
    <name type="scientific">Cellulomonas algicola</name>
    <dbReference type="NCBI Taxonomy" id="2071633"/>
    <lineage>
        <taxon>Bacteria</taxon>
        <taxon>Bacillati</taxon>
        <taxon>Actinomycetota</taxon>
        <taxon>Actinomycetes</taxon>
        <taxon>Micrococcales</taxon>
        <taxon>Cellulomonadaceae</taxon>
        <taxon>Cellulomonas</taxon>
    </lineage>
</organism>
<name>A0A401V0I3_9CELL</name>
<dbReference type="EMBL" id="BHYL01000150">
    <property type="protein sequence ID" value="GCD20446.1"/>
    <property type="molecule type" value="Genomic_DNA"/>
</dbReference>
<proteinExistence type="predicted"/>